<keyword evidence="9" id="KW-1185">Reference proteome</keyword>
<proteinExistence type="inferred from homology"/>
<keyword evidence="7" id="KW-0175">Coiled coil</keyword>
<dbReference type="VEuPathDB" id="PiroplasmaDB:BMR1_03g03185"/>
<accession>A0A0K3ANY4</accession>
<evidence type="ECO:0000256" key="2">
    <source>
        <dbReference type="ARBA" id="ARBA00004642"/>
    </source>
</evidence>
<dbReference type="GO" id="GO:0008097">
    <property type="term" value="F:5S rRNA binding"/>
    <property type="evidence" value="ECO:0007669"/>
    <property type="project" value="TreeGrafter"/>
</dbReference>
<dbReference type="EMBL" id="LN871598">
    <property type="protein sequence ID" value="CTQ41237.1"/>
    <property type="molecule type" value="Genomic_DNA"/>
</dbReference>
<evidence type="ECO:0000313" key="9">
    <source>
        <dbReference type="Proteomes" id="UP000002899"/>
    </source>
</evidence>
<dbReference type="KEGG" id="bmic:BMR1_03g03185"/>
<dbReference type="PANTHER" id="PTHR14211:SF7">
    <property type="entry name" value="RIBOSOME BIOGENESIS PROTEIN NOP53"/>
    <property type="match status" value="1"/>
</dbReference>
<dbReference type="PANTHER" id="PTHR14211">
    <property type="entry name" value="GLIOMA SUPPRESSOR CANDIDATE REGION GENE 2"/>
    <property type="match status" value="1"/>
</dbReference>
<dbReference type="RefSeq" id="XP_012649248.1">
    <property type="nucleotide sequence ID" value="XM_012793794.1"/>
</dbReference>
<evidence type="ECO:0000256" key="1">
    <source>
        <dbReference type="ARBA" id="ARBA00004604"/>
    </source>
</evidence>
<feature type="coiled-coil region" evidence="7">
    <location>
        <begin position="311"/>
        <end position="338"/>
    </location>
</feature>
<dbReference type="GO" id="GO:0000027">
    <property type="term" value="P:ribosomal large subunit assembly"/>
    <property type="evidence" value="ECO:0007669"/>
    <property type="project" value="TreeGrafter"/>
</dbReference>
<sequence length="469" mass="54077">MKSRKRWRLIDAYHETNCIVEESIKKTSQMQIDSNEAYTFDLDGHYHNIKGHNNVYNSQNNGQKSVIKSQNTCKISKKAGKCSFEMTKIKKMAKNILARKNFNSTALDNNLSSNLHTDSLSNVSTSTNYTGDVTNGDNKYKNTSIFNEDGENSCLGIKKTSCNAVESKLILPSSGQSYNPSTEDHHKQILITASQIEFEKRDKHELDPENYLKPLTAKLKESLPHLDIDSLNFKTKQRLMFILSQNDLPNKTDMINECIFNDGMESNGLIDPVIPAMPRSRRSLKRKTQADKNKKERSKMIEWDAKEKKRIKKLNRDIDQLDDIIKQCNKENEINEDKRRRRQLIKSVSLAMKRKGLVKIKHSNKRYWPQSVKDIALSDELVSCLRHIKPVPGVKTVHNQLIEKGLINLPPEIDKQYESRVKYDQFIKENASKMLDRARDFVNDVKDTRMTGLVEIENVECEKQITSLL</sequence>
<dbReference type="GO" id="GO:0006364">
    <property type="term" value="P:rRNA processing"/>
    <property type="evidence" value="ECO:0007669"/>
    <property type="project" value="TreeGrafter"/>
</dbReference>
<keyword evidence="6" id="KW-0539">Nucleus</keyword>
<evidence type="ECO:0000256" key="5">
    <source>
        <dbReference type="ARBA" id="ARBA00022517"/>
    </source>
</evidence>
<evidence type="ECO:0000313" key="8">
    <source>
        <dbReference type="EMBL" id="CTQ41237.1"/>
    </source>
</evidence>
<comment type="similarity">
    <text evidence="3">Belongs to the NOP53 family.</text>
</comment>
<keyword evidence="5" id="KW-0690">Ribosome biogenesis</keyword>
<name>A0A0K3ANY4_BABMR</name>
<reference evidence="8 9" key="2">
    <citation type="journal article" date="2013" name="PLoS ONE">
        <title>Whole genome mapping and re-organization of the nuclear and mitochondrial genomes of Babesia microti isolates.</title>
        <authorList>
            <person name="Cornillot E."/>
            <person name="Dassouli A."/>
            <person name="Garg A."/>
            <person name="Pachikara N."/>
            <person name="Randazzo S."/>
            <person name="Depoix D."/>
            <person name="Carcy B."/>
            <person name="Delbecq S."/>
            <person name="Frutos R."/>
            <person name="Silva J.C."/>
            <person name="Sutton R."/>
            <person name="Krause P.J."/>
            <person name="Mamoun C.B."/>
        </authorList>
    </citation>
    <scope>NUCLEOTIDE SEQUENCE [LARGE SCALE GENOMIC DNA]</scope>
    <source>
        <strain evidence="8 9">RI</strain>
    </source>
</reference>
<dbReference type="AlphaFoldDB" id="A0A0K3ANY4"/>
<dbReference type="InterPro" id="IPR011687">
    <property type="entry name" value="Nop53/GLTSCR2"/>
</dbReference>
<evidence type="ECO:0000256" key="4">
    <source>
        <dbReference type="ARBA" id="ARBA00018339"/>
    </source>
</evidence>
<evidence type="ECO:0000256" key="7">
    <source>
        <dbReference type="SAM" id="Coils"/>
    </source>
</evidence>
<reference evidence="8 9" key="3">
    <citation type="journal article" date="2016" name="Sci. Rep.">
        <title>Genome-wide diversity and gene expression profiling of Babesia microti isolates identify polymorphic genes that mediate host-pathogen interactions.</title>
        <authorList>
            <person name="Silva J.C."/>
            <person name="Cornillot E."/>
            <person name="McCracken C."/>
            <person name="Usmani-Brown S."/>
            <person name="Dwivedi A."/>
            <person name="Ifeonu O.O."/>
            <person name="Crabtree J."/>
            <person name="Gotia H.T."/>
            <person name="Virji A.Z."/>
            <person name="Reynes C."/>
            <person name="Colinge J."/>
            <person name="Kumar V."/>
            <person name="Lawres L."/>
            <person name="Pazzi J.E."/>
            <person name="Pablo J.V."/>
            <person name="Hung C."/>
            <person name="Brancato J."/>
            <person name="Kumari P."/>
            <person name="Orvis J."/>
            <person name="Tretina K."/>
            <person name="Chibucos M."/>
            <person name="Ott S."/>
            <person name="Sadzewicz L."/>
            <person name="Sengamalay N."/>
            <person name="Shetty A.C."/>
            <person name="Su Q."/>
            <person name="Tallon L."/>
            <person name="Fraser C.M."/>
            <person name="Frutos R."/>
            <person name="Molina D.M."/>
            <person name="Krause P.J."/>
            <person name="Ben Mamoun C."/>
        </authorList>
    </citation>
    <scope>NUCLEOTIDE SEQUENCE [LARGE SCALE GENOMIC DNA]</scope>
    <source>
        <strain evidence="8 9">RI</strain>
    </source>
</reference>
<dbReference type="GO" id="GO:0005730">
    <property type="term" value="C:nucleolus"/>
    <property type="evidence" value="ECO:0007669"/>
    <property type="project" value="UniProtKB-SubCell"/>
</dbReference>
<dbReference type="Pfam" id="PF07767">
    <property type="entry name" value="Nop53"/>
    <property type="match status" value="1"/>
</dbReference>
<dbReference type="Proteomes" id="UP000002899">
    <property type="component" value="Chromosome III"/>
</dbReference>
<evidence type="ECO:0000256" key="6">
    <source>
        <dbReference type="ARBA" id="ARBA00023242"/>
    </source>
</evidence>
<dbReference type="GeneID" id="24425280"/>
<evidence type="ECO:0000256" key="3">
    <source>
        <dbReference type="ARBA" id="ARBA00008838"/>
    </source>
</evidence>
<organism evidence="8 9">
    <name type="scientific">Babesia microti (strain RI)</name>
    <dbReference type="NCBI Taxonomy" id="1133968"/>
    <lineage>
        <taxon>Eukaryota</taxon>
        <taxon>Sar</taxon>
        <taxon>Alveolata</taxon>
        <taxon>Apicomplexa</taxon>
        <taxon>Aconoidasida</taxon>
        <taxon>Piroplasmida</taxon>
        <taxon>Babesiidae</taxon>
        <taxon>Babesia</taxon>
    </lineage>
</organism>
<protein>
    <recommendedName>
        <fullName evidence="4">Ribosome biogenesis protein NOP53</fullName>
    </recommendedName>
</protein>
<dbReference type="GO" id="GO:0005654">
    <property type="term" value="C:nucleoplasm"/>
    <property type="evidence" value="ECO:0007669"/>
    <property type="project" value="UniProtKB-SubCell"/>
</dbReference>
<reference evidence="8 9" key="1">
    <citation type="journal article" date="2012" name="Nucleic Acids Res.">
        <title>Sequencing of the smallest Apicomplexan genome from the human pathogen Babesia microti.</title>
        <authorList>
            <person name="Cornillot E."/>
            <person name="Hadj-Kaddour K."/>
            <person name="Dassouli A."/>
            <person name="Noel B."/>
            <person name="Ranwez V."/>
            <person name="Vacherie B."/>
            <person name="Augagneur Y."/>
            <person name="Bres V."/>
            <person name="Duclos A."/>
            <person name="Randazzo S."/>
            <person name="Carcy B."/>
            <person name="Debierre-Grockiego F."/>
            <person name="Delbecq S."/>
            <person name="Moubri-Menage K."/>
            <person name="Shams-Eldin H."/>
            <person name="Usmani-Brown S."/>
            <person name="Bringaud F."/>
            <person name="Wincker P."/>
            <person name="Vivares C.P."/>
            <person name="Schwarz R.T."/>
            <person name="Schetters T.P."/>
            <person name="Krause P.J."/>
            <person name="Gorenflot A."/>
            <person name="Berry V."/>
            <person name="Barbe V."/>
            <person name="Ben Mamoun C."/>
        </authorList>
    </citation>
    <scope>NUCLEOTIDE SEQUENCE [LARGE SCALE GENOMIC DNA]</scope>
    <source>
        <strain evidence="8 9">RI</strain>
    </source>
</reference>
<comment type="subcellular location">
    <subcellularLocation>
        <location evidence="1">Nucleus</location>
        <location evidence="1">Nucleolus</location>
    </subcellularLocation>
    <subcellularLocation>
        <location evidence="2">Nucleus</location>
        <location evidence="2">Nucleoplasm</location>
    </subcellularLocation>
</comment>